<dbReference type="Gene3D" id="1.10.10.10">
    <property type="entry name" value="Winged helix-like DNA-binding domain superfamily/Winged helix DNA-binding domain"/>
    <property type="match status" value="1"/>
</dbReference>
<organism evidence="1">
    <name type="scientific">Myoviridae sp. ct0wg9</name>
    <dbReference type="NCBI Taxonomy" id="2826600"/>
    <lineage>
        <taxon>Viruses</taxon>
        <taxon>Duplodnaviria</taxon>
        <taxon>Heunggongvirae</taxon>
        <taxon>Uroviricota</taxon>
        <taxon>Caudoviricetes</taxon>
    </lineage>
</organism>
<dbReference type="SUPFAM" id="SSF46689">
    <property type="entry name" value="Homeodomain-like"/>
    <property type="match status" value="1"/>
</dbReference>
<proteinExistence type="predicted"/>
<name>A0A8S5NFS2_9CAUD</name>
<sequence length="153" mass="17830">MPAGYSITNEKRKKIVRMHDEGMRYTDIACELALSKSSVYNICREENYRRHNRNAVFSYEEARKANQAIHREDIDKLKRETYIGRTVVIKQKSYESDGVRATGMTGIDEKKAHVCSMYRDFFNVIMARGGYQTSVRWADMLCHHADYDIAFEG</sequence>
<dbReference type="InterPro" id="IPR009057">
    <property type="entry name" value="Homeodomain-like_sf"/>
</dbReference>
<evidence type="ECO:0000313" key="1">
    <source>
        <dbReference type="EMBL" id="DAD93505.1"/>
    </source>
</evidence>
<dbReference type="EMBL" id="BK015160">
    <property type="protein sequence ID" value="DAD93505.1"/>
    <property type="molecule type" value="Genomic_DNA"/>
</dbReference>
<accession>A0A8S5NFS2</accession>
<reference evidence="1" key="1">
    <citation type="journal article" date="2021" name="Proc. Natl. Acad. Sci. U.S.A.">
        <title>A Catalog of Tens of Thousands of Viruses from Human Metagenomes Reveals Hidden Associations with Chronic Diseases.</title>
        <authorList>
            <person name="Tisza M.J."/>
            <person name="Buck C.B."/>
        </authorList>
    </citation>
    <scope>NUCLEOTIDE SEQUENCE</scope>
    <source>
        <strain evidence="1">Ct0wg9</strain>
    </source>
</reference>
<protein>
    <submittedName>
        <fullName evidence="1">Transposase</fullName>
    </submittedName>
</protein>
<dbReference type="InterPro" id="IPR036388">
    <property type="entry name" value="WH-like_DNA-bd_sf"/>
</dbReference>